<evidence type="ECO:0000313" key="3">
    <source>
        <dbReference type="Proteomes" id="UP000032250"/>
    </source>
</evidence>
<dbReference type="Proteomes" id="UP000032250">
    <property type="component" value="Unassembled WGS sequence"/>
</dbReference>
<feature type="transmembrane region" description="Helical" evidence="1">
    <location>
        <begin position="43"/>
        <end position="64"/>
    </location>
</feature>
<dbReference type="EMBL" id="JXSU01000008">
    <property type="protein sequence ID" value="KIS22244.1"/>
    <property type="molecule type" value="Genomic_DNA"/>
</dbReference>
<reference evidence="2 3" key="1">
    <citation type="submission" date="2014-06" db="EMBL/GenBank/DDBJ databases">
        <title>Genome characterization of distinct group I Clostridium botulinum lineages.</title>
        <authorList>
            <person name="Giordani F."/>
            <person name="Anselmo A."/>
            <person name="Fillo S."/>
            <person name="Palozzi A.M."/>
            <person name="Fortunato A."/>
            <person name="Gentile B."/>
            <person name="Ciammaruconi A."/>
            <person name="Anniballi F."/>
            <person name="De Medici D."/>
            <person name="Lista F."/>
        </authorList>
    </citation>
    <scope>NUCLEOTIDE SEQUENCE [LARGE SCALE GENOMIC DNA]</scope>
    <source>
        <strain evidence="2 3">B2 450</strain>
    </source>
</reference>
<keyword evidence="1" id="KW-0812">Transmembrane</keyword>
<protein>
    <submittedName>
        <fullName evidence="2">Uncharacterized protein</fullName>
    </submittedName>
</protein>
<keyword evidence="1" id="KW-1133">Transmembrane helix</keyword>
<keyword evidence="1" id="KW-0472">Membrane</keyword>
<comment type="caution">
    <text evidence="2">The sequence shown here is derived from an EMBL/GenBank/DDBJ whole genome shotgun (WGS) entry which is preliminary data.</text>
</comment>
<dbReference type="HOGENOM" id="CLU_196622_0_0_9"/>
<dbReference type="PATRIC" id="fig|1379739.3.peg.3869"/>
<evidence type="ECO:0000313" key="2">
    <source>
        <dbReference type="EMBL" id="KIS22244.1"/>
    </source>
</evidence>
<dbReference type="GeneID" id="92940096"/>
<organism evidence="2 3">
    <name type="scientific">Clostridium botulinum B2 450</name>
    <dbReference type="NCBI Taxonomy" id="1379739"/>
    <lineage>
        <taxon>Bacteria</taxon>
        <taxon>Bacillati</taxon>
        <taxon>Bacillota</taxon>
        <taxon>Clostridia</taxon>
        <taxon>Eubacteriales</taxon>
        <taxon>Clostridiaceae</taxon>
        <taxon>Clostridium</taxon>
    </lineage>
</organism>
<evidence type="ECO:0000256" key="1">
    <source>
        <dbReference type="SAM" id="Phobius"/>
    </source>
</evidence>
<sequence length="67" mass="7814">MANNLFLFSIIILFIGFFFMGMSKLSFKWRAFTNKPAWNGATIPFLMIGLVFFIIGLILVYSFYPFK</sequence>
<name>A0A0D1AGF0_CLOBO</name>
<feature type="transmembrane region" description="Helical" evidence="1">
    <location>
        <begin position="6"/>
        <end position="22"/>
    </location>
</feature>
<proteinExistence type="predicted"/>
<dbReference type="AlphaFoldDB" id="A0A0D1AGF0"/>
<accession>A0A0D1AGF0</accession>
<gene>
    <name evidence="2" type="ORF">N495_17460</name>
</gene>
<dbReference type="RefSeq" id="WP_003483159.1">
    <property type="nucleotide sequence ID" value="NZ_JXSU01000008.1"/>
</dbReference>